<keyword evidence="2" id="KW-0472">Membrane</keyword>
<proteinExistence type="inferred from homology"/>
<sequence>MFPFKNSRQSLDSSSTDEDCESLIKDLSQDTHVQLPSNSQKHRFSRFISAIATLTALALSVLAGIWIGGRGNPDRFCIAHTSNYSPVLKYVPIRYATQRFNGSLMHENIYRATGSPAVDAAWQALGVDYRAAIVTPELAAASGLIESQVQVSDRYGGGFPANVEGLHHLHCLNLLRQALYFNFDYYHDLGEGAFSNKDEILRFHVTHCLDTLRQQLMCTTDVGVLGQVWWNKDKPVAYPDFNTRHKCRNFEDIRQWAFEHQAPKDVPPDYLKMPRMEDVYETMP</sequence>
<dbReference type="Pfam" id="PF11807">
    <property type="entry name" value="UstYa"/>
    <property type="match status" value="1"/>
</dbReference>
<dbReference type="PANTHER" id="PTHR33365:SF13">
    <property type="entry name" value="TAT PATHWAY SIGNAL SEQUENCE"/>
    <property type="match status" value="1"/>
</dbReference>
<dbReference type="InterPro" id="IPR021765">
    <property type="entry name" value="UstYa-like"/>
</dbReference>
<dbReference type="PANTHER" id="PTHR33365">
    <property type="entry name" value="YALI0B05434P"/>
    <property type="match status" value="1"/>
</dbReference>
<evidence type="ECO:0000256" key="1">
    <source>
        <dbReference type="ARBA" id="ARBA00035112"/>
    </source>
</evidence>
<dbReference type="EMBL" id="JAFJYH010000174">
    <property type="protein sequence ID" value="KAG4416798.1"/>
    <property type="molecule type" value="Genomic_DNA"/>
</dbReference>
<evidence type="ECO:0008006" key="5">
    <source>
        <dbReference type="Google" id="ProtNLM"/>
    </source>
</evidence>
<dbReference type="OrthoDB" id="3687641at2759"/>
<keyword evidence="2" id="KW-0812">Transmembrane</keyword>
<protein>
    <recommendedName>
        <fullName evidence="5">Tat pathway signal sequence</fullName>
    </recommendedName>
</protein>
<dbReference type="GO" id="GO:0043386">
    <property type="term" value="P:mycotoxin biosynthetic process"/>
    <property type="evidence" value="ECO:0007669"/>
    <property type="project" value="InterPro"/>
</dbReference>
<accession>A0A8H7TDG3</accession>
<comment type="similarity">
    <text evidence="1">Belongs to the ustYa family.</text>
</comment>
<evidence type="ECO:0000313" key="4">
    <source>
        <dbReference type="Proteomes" id="UP000664132"/>
    </source>
</evidence>
<keyword evidence="4" id="KW-1185">Reference proteome</keyword>
<reference evidence="3" key="1">
    <citation type="submission" date="2021-02" db="EMBL/GenBank/DDBJ databases">
        <title>Genome sequence Cadophora malorum strain M34.</title>
        <authorList>
            <person name="Stefanovic E."/>
            <person name="Vu D."/>
            <person name="Scully C."/>
            <person name="Dijksterhuis J."/>
            <person name="Roader J."/>
            <person name="Houbraken J."/>
        </authorList>
    </citation>
    <scope>NUCLEOTIDE SEQUENCE</scope>
    <source>
        <strain evidence="3">M34</strain>
    </source>
</reference>
<name>A0A8H7TDG3_9HELO</name>
<dbReference type="AlphaFoldDB" id="A0A8H7TDG3"/>
<feature type="transmembrane region" description="Helical" evidence="2">
    <location>
        <begin position="47"/>
        <end position="67"/>
    </location>
</feature>
<evidence type="ECO:0000313" key="3">
    <source>
        <dbReference type="EMBL" id="KAG4416798.1"/>
    </source>
</evidence>
<organism evidence="3 4">
    <name type="scientific">Cadophora malorum</name>
    <dbReference type="NCBI Taxonomy" id="108018"/>
    <lineage>
        <taxon>Eukaryota</taxon>
        <taxon>Fungi</taxon>
        <taxon>Dikarya</taxon>
        <taxon>Ascomycota</taxon>
        <taxon>Pezizomycotina</taxon>
        <taxon>Leotiomycetes</taxon>
        <taxon>Helotiales</taxon>
        <taxon>Ploettnerulaceae</taxon>
        <taxon>Cadophora</taxon>
    </lineage>
</organism>
<gene>
    <name evidence="3" type="ORF">IFR04_010053</name>
</gene>
<keyword evidence="2" id="KW-1133">Transmembrane helix</keyword>
<evidence type="ECO:0000256" key="2">
    <source>
        <dbReference type="SAM" id="Phobius"/>
    </source>
</evidence>
<comment type="caution">
    <text evidence="3">The sequence shown here is derived from an EMBL/GenBank/DDBJ whole genome shotgun (WGS) entry which is preliminary data.</text>
</comment>
<dbReference type="Proteomes" id="UP000664132">
    <property type="component" value="Unassembled WGS sequence"/>
</dbReference>